<evidence type="ECO:0000256" key="1">
    <source>
        <dbReference type="ARBA" id="ARBA00008210"/>
    </source>
</evidence>
<dbReference type="SUPFAM" id="SSF54654">
    <property type="entry name" value="CI-2 family of serine protease inhibitors"/>
    <property type="match status" value="1"/>
</dbReference>
<keyword evidence="5" id="KW-1185">Reference proteome</keyword>
<evidence type="ECO:0000313" key="5">
    <source>
        <dbReference type="Proteomes" id="UP001634393"/>
    </source>
</evidence>
<comment type="caution">
    <text evidence="4">The sequence shown here is derived from an EMBL/GenBank/DDBJ whole genome shotgun (WGS) entry which is preliminary data.</text>
</comment>
<gene>
    <name evidence="4" type="ORF">ACJIZ3_006175</name>
</gene>
<proteinExistence type="inferred from homology"/>
<dbReference type="InterPro" id="IPR000864">
    <property type="entry name" value="Prot_inh_pot1"/>
</dbReference>
<name>A0ABD3S792_9LAMI</name>
<dbReference type="InterPro" id="IPR036354">
    <property type="entry name" value="Prot_inh_pot1_sf"/>
</dbReference>
<organism evidence="4 5">
    <name type="scientific">Penstemon smallii</name>
    <dbReference type="NCBI Taxonomy" id="265156"/>
    <lineage>
        <taxon>Eukaryota</taxon>
        <taxon>Viridiplantae</taxon>
        <taxon>Streptophyta</taxon>
        <taxon>Embryophyta</taxon>
        <taxon>Tracheophyta</taxon>
        <taxon>Spermatophyta</taxon>
        <taxon>Magnoliopsida</taxon>
        <taxon>eudicotyledons</taxon>
        <taxon>Gunneridae</taxon>
        <taxon>Pentapetalae</taxon>
        <taxon>asterids</taxon>
        <taxon>lamiids</taxon>
        <taxon>Lamiales</taxon>
        <taxon>Plantaginaceae</taxon>
        <taxon>Cheloneae</taxon>
        <taxon>Penstemon</taxon>
    </lineage>
</organism>
<dbReference type="EMBL" id="JBJXBP010000007">
    <property type="protein sequence ID" value="KAL3820270.1"/>
    <property type="molecule type" value="Genomic_DNA"/>
</dbReference>
<evidence type="ECO:0000313" key="4">
    <source>
        <dbReference type="EMBL" id="KAL3820270.1"/>
    </source>
</evidence>
<sequence length="62" mass="7073">MSRPSLIPYPPCVQATIERDNPYVTVVIVSQHSFIDRSSCCNRVYLFLDDNSKLCLFPPRIG</sequence>
<reference evidence="4 5" key="1">
    <citation type="submission" date="2024-12" db="EMBL/GenBank/DDBJ databases">
        <title>The unique morphological basis and parallel evolutionary history of personate flowers in Penstemon.</title>
        <authorList>
            <person name="Depatie T.H."/>
            <person name="Wessinger C.A."/>
        </authorList>
    </citation>
    <scope>NUCLEOTIDE SEQUENCE [LARGE SCALE GENOMIC DNA]</scope>
    <source>
        <strain evidence="4">WTNN_2</strain>
        <tissue evidence="4">Leaf</tissue>
    </source>
</reference>
<comment type="similarity">
    <text evidence="1">Belongs to the protease inhibitor I13 (potato type I serine protease inhibitor) family.</text>
</comment>
<dbReference type="Gene3D" id="3.30.10.10">
    <property type="entry name" value="Trypsin Inhibitor V, subunit A"/>
    <property type="match status" value="1"/>
</dbReference>
<dbReference type="GO" id="GO:0004867">
    <property type="term" value="F:serine-type endopeptidase inhibitor activity"/>
    <property type="evidence" value="ECO:0007669"/>
    <property type="project" value="UniProtKB-KW"/>
</dbReference>
<accession>A0ABD3S792</accession>
<protein>
    <submittedName>
        <fullName evidence="4">Uncharacterized protein</fullName>
    </submittedName>
</protein>
<keyword evidence="2" id="KW-0646">Protease inhibitor</keyword>
<evidence type="ECO:0000256" key="2">
    <source>
        <dbReference type="ARBA" id="ARBA00022690"/>
    </source>
</evidence>
<dbReference type="Pfam" id="PF00280">
    <property type="entry name" value="potato_inhibit"/>
    <property type="match status" value="1"/>
</dbReference>
<evidence type="ECO:0000256" key="3">
    <source>
        <dbReference type="ARBA" id="ARBA00022900"/>
    </source>
</evidence>
<dbReference type="AlphaFoldDB" id="A0ABD3S792"/>
<keyword evidence="3" id="KW-0722">Serine protease inhibitor</keyword>
<dbReference type="Proteomes" id="UP001634393">
    <property type="component" value="Unassembled WGS sequence"/>
</dbReference>